<feature type="compositionally biased region" description="Basic and acidic residues" evidence="1">
    <location>
        <begin position="325"/>
        <end position="340"/>
    </location>
</feature>
<reference evidence="3 4" key="1">
    <citation type="submission" date="2018-10" db="EMBL/GenBank/DDBJ databases">
        <title>Improved assembly of the deer mouse Peromyscus maniculatus genome.</title>
        <authorList>
            <person name="Lassance J.-M."/>
            <person name="Hoekstra H.E."/>
        </authorList>
    </citation>
    <scope>NUCLEOTIDE SEQUENCE [LARGE SCALE GENOMIC DNA]</scope>
</reference>
<dbReference type="PANTHER" id="PTHR15725:SF1">
    <property type="entry name" value="RIKEN CDNA 1700017N19 GENE"/>
    <property type="match status" value="1"/>
</dbReference>
<evidence type="ECO:0000313" key="4">
    <source>
        <dbReference type="Proteomes" id="UP000694547"/>
    </source>
</evidence>
<dbReference type="InterPro" id="IPR041686">
    <property type="entry name" value="Znf-CCCH_3"/>
</dbReference>
<organism evidence="3 4">
    <name type="scientific">Peromyscus maniculatus bairdii</name>
    <name type="common">Prairie deer mouse</name>
    <dbReference type="NCBI Taxonomy" id="230844"/>
    <lineage>
        <taxon>Eukaryota</taxon>
        <taxon>Metazoa</taxon>
        <taxon>Chordata</taxon>
        <taxon>Craniata</taxon>
        <taxon>Vertebrata</taxon>
        <taxon>Euteleostomi</taxon>
        <taxon>Mammalia</taxon>
        <taxon>Eutheria</taxon>
        <taxon>Euarchontoglires</taxon>
        <taxon>Glires</taxon>
        <taxon>Rodentia</taxon>
        <taxon>Myomorpha</taxon>
        <taxon>Muroidea</taxon>
        <taxon>Cricetidae</taxon>
        <taxon>Neotominae</taxon>
        <taxon>Peromyscus</taxon>
    </lineage>
</organism>
<dbReference type="Proteomes" id="UP000694547">
    <property type="component" value="Chromosome 18"/>
</dbReference>
<feature type="compositionally biased region" description="Basic and acidic residues" evidence="1">
    <location>
        <begin position="360"/>
        <end position="375"/>
    </location>
</feature>
<feature type="region of interest" description="Disordered" evidence="1">
    <location>
        <begin position="39"/>
        <end position="108"/>
    </location>
</feature>
<dbReference type="GeneTree" id="ENSGT00920000149095"/>
<dbReference type="GO" id="GO:0016973">
    <property type="term" value="P:poly(A)+ mRNA export from nucleus"/>
    <property type="evidence" value="ECO:0007669"/>
    <property type="project" value="TreeGrafter"/>
</dbReference>
<name>A0A8C8URH1_PERMB</name>
<sequence>MEMQQNCSISCFWETQPLGCVKISCIFYHSKPRNINGLFLPPSSNTTLQKESQEGNPPPSQSQEPLKPMENVSRPIHNPLVLKTNFEEEEEEEEEQNDASSLWTKTPEEIEEKRAIKEMCYKSGEYYRFHAPPDISSSKSIASTLEKELEKPLENGSELQEGDGLTVPTKFSLLDRPGEAKTSLDGKPRTDIAAFENGGGDCYAPQRIIFLGVDESEALAEVKEITSKCSNVKVNNVQPVRKPHFKGVKKRKWIYDEPKNFPGPGMRRAVHTPNPKHKMSYHHHNKNRNAENTSYMHVQRDSVRTVTLNTPPRSRPTGGTYNKTDVNKEPKLNLCPDKHMSTSYNGSAWRRRIPFSKTYSKTEKIYPEPRRNGSK</sequence>
<keyword evidence="4" id="KW-1185">Reference proteome</keyword>
<feature type="compositionally biased region" description="Acidic residues" evidence="1">
    <location>
        <begin position="87"/>
        <end position="97"/>
    </location>
</feature>
<dbReference type="AlphaFoldDB" id="A0A8C8URH1"/>
<dbReference type="InterPro" id="IPR040943">
    <property type="entry name" value="DUF5571"/>
</dbReference>
<feature type="region of interest" description="Disordered" evidence="1">
    <location>
        <begin position="307"/>
        <end position="343"/>
    </location>
</feature>
<dbReference type="Pfam" id="PF15663">
    <property type="entry name" value="zf-CCCH_3"/>
    <property type="match status" value="1"/>
</dbReference>
<reference evidence="3" key="3">
    <citation type="submission" date="2025-09" db="UniProtKB">
        <authorList>
            <consortium name="Ensembl"/>
        </authorList>
    </citation>
    <scope>IDENTIFICATION</scope>
</reference>
<evidence type="ECO:0000313" key="3">
    <source>
        <dbReference type="Ensembl" id="ENSPEMP00000033903.1"/>
    </source>
</evidence>
<evidence type="ECO:0000256" key="1">
    <source>
        <dbReference type="SAM" id="MobiDB-lite"/>
    </source>
</evidence>
<protein>
    <submittedName>
        <fullName evidence="3">RIKEN cDNA 1700017N19 gene</fullName>
    </submittedName>
</protein>
<dbReference type="Pfam" id="PF17732">
    <property type="entry name" value="DUF5571"/>
    <property type="match status" value="1"/>
</dbReference>
<evidence type="ECO:0000259" key="2">
    <source>
        <dbReference type="Pfam" id="PF15663"/>
    </source>
</evidence>
<feature type="compositionally biased region" description="Polar residues" evidence="1">
    <location>
        <begin position="307"/>
        <end position="324"/>
    </location>
</feature>
<accession>A0A8C8URH1</accession>
<reference evidence="3" key="2">
    <citation type="submission" date="2025-08" db="UniProtKB">
        <authorList>
            <consortium name="Ensembl"/>
        </authorList>
    </citation>
    <scope>IDENTIFICATION</scope>
</reference>
<dbReference type="Ensembl" id="ENSPEMT00000041898.1">
    <property type="protein sequence ID" value="ENSPEMP00000033903.1"/>
    <property type="gene ID" value="ENSPEMG00000010447.2"/>
</dbReference>
<feature type="domain" description="Zinc-finger CCCH" evidence="2">
    <location>
        <begin position="1"/>
        <end position="52"/>
    </location>
</feature>
<proteinExistence type="predicted"/>
<dbReference type="PANTHER" id="PTHR15725">
    <property type="entry name" value="ZN-FINGER, C-X8-C-X5-C-X3-H TYPE-CONTAINING"/>
    <property type="match status" value="1"/>
</dbReference>
<feature type="region of interest" description="Disordered" evidence="1">
    <location>
        <begin position="356"/>
        <end position="375"/>
    </location>
</feature>
<feature type="region of interest" description="Disordered" evidence="1">
    <location>
        <begin position="146"/>
        <end position="171"/>
    </location>
</feature>
<gene>
    <name evidence="3" type="primary">C18H12orf50</name>
</gene>